<keyword evidence="3" id="KW-1185">Reference proteome</keyword>
<proteinExistence type="predicted"/>
<reference evidence="3 4" key="1">
    <citation type="submission" date="2016-06" db="EMBL/GenBank/DDBJ databases">
        <title>Complete genome sequences of Bordetella bronchialis and Bordetella flabilis.</title>
        <authorList>
            <person name="LiPuma J.J."/>
            <person name="Spilker T."/>
        </authorList>
    </citation>
    <scope>NUCLEOTIDE SEQUENCE [LARGE SCALE GENOMIC DNA]</scope>
    <source>
        <strain evidence="2 4">AU17976</strain>
        <strain evidence="1 3">AU3182</strain>
    </source>
</reference>
<evidence type="ECO:0000313" key="3">
    <source>
        <dbReference type="Proteomes" id="UP000091897"/>
    </source>
</evidence>
<sequence length="137" mass="14528">MFGLYLICASVSASAAEEIRNAPGKEQRGLPRELATAGSCAHAIAGERRTGYVASVGTSWFGTNNTTIAFKDQLSSDNYSIESSGYFTDTAEGSAQLTSLVSAYLAKVPVTLYCSGKNPKTGRDSFTYLWVGHVDAP</sequence>
<dbReference type="STRING" id="463025.BAU08_11640"/>
<dbReference type="EMBL" id="CP016171">
    <property type="protein sequence ID" value="ANN71891.1"/>
    <property type="molecule type" value="Genomic_DNA"/>
</dbReference>
<gene>
    <name evidence="1" type="ORF">BAU06_11445</name>
    <name evidence="2" type="ORF">BAU08_11640</name>
</gene>
<dbReference type="AlphaFoldDB" id="A0A193FGQ2"/>
<protein>
    <submittedName>
        <fullName evidence="2">Uncharacterized protein</fullName>
    </submittedName>
</protein>
<evidence type="ECO:0000313" key="1">
    <source>
        <dbReference type="EMBL" id="ANN66815.1"/>
    </source>
</evidence>
<dbReference type="Proteomes" id="UP000091897">
    <property type="component" value="Chromosome"/>
</dbReference>
<name>A0A193FGQ2_9BORD</name>
<dbReference type="KEGG" id="bbro:BAU06_11445"/>
<organism evidence="2 4">
    <name type="scientific">Bordetella bronchialis</name>
    <dbReference type="NCBI Taxonomy" id="463025"/>
    <lineage>
        <taxon>Bacteria</taxon>
        <taxon>Pseudomonadati</taxon>
        <taxon>Pseudomonadota</taxon>
        <taxon>Betaproteobacteria</taxon>
        <taxon>Burkholderiales</taxon>
        <taxon>Alcaligenaceae</taxon>
        <taxon>Bordetella</taxon>
    </lineage>
</organism>
<dbReference type="Proteomes" id="UP000092213">
    <property type="component" value="Chromosome"/>
</dbReference>
<dbReference type="EMBL" id="CP016170">
    <property type="protein sequence ID" value="ANN66815.1"/>
    <property type="molecule type" value="Genomic_DNA"/>
</dbReference>
<evidence type="ECO:0000313" key="4">
    <source>
        <dbReference type="Proteomes" id="UP000092213"/>
    </source>
</evidence>
<evidence type="ECO:0000313" key="2">
    <source>
        <dbReference type="EMBL" id="ANN71891.1"/>
    </source>
</evidence>
<accession>A0A193FGQ2</accession>